<reference evidence="2 3" key="2">
    <citation type="journal article" date="2017" name="Genome Biol. Evol.">
        <title>Trajectories and Drivers of Genome Evolution in Surface-Associated Marine Phaeobacter.</title>
        <authorList>
            <person name="Freese H.M."/>
            <person name="Sikorski J."/>
            <person name="Bunk B."/>
            <person name="Scheuner C."/>
            <person name="Meier-Kolthoff J.P."/>
            <person name="Sproer C."/>
            <person name="Gram L."/>
            <person name="Overmann J."/>
        </authorList>
    </citation>
    <scope>NUCLEOTIDE SEQUENCE [LARGE SCALE GENOMIC DNA]</scope>
    <source>
        <strain evidence="2 3">P36</strain>
    </source>
</reference>
<keyword evidence="1" id="KW-0472">Membrane</keyword>
<reference evidence="2 3" key="1">
    <citation type="journal article" date="2017" name="Front. Microbiol.">
        <title>Phaeobacter piscinae sp. nov., a species of the Roseobacter group and potential aquaculture probiont.</title>
        <authorList>
            <person name="Sonnenschein E.C."/>
            <person name="Phippen C.B.W."/>
            <person name="Nielsen K.F."/>
            <person name="Mateiu R.V."/>
            <person name="Melchiorsen J."/>
            <person name="Gram L."/>
            <person name="Overmann J."/>
            <person name="Freese H.M."/>
        </authorList>
    </citation>
    <scope>NUCLEOTIDE SEQUENCE [LARGE SCALE GENOMIC DNA]</scope>
    <source>
        <strain evidence="2 3">P36</strain>
    </source>
</reference>
<name>A0ABM6PGE1_9RHOB</name>
<dbReference type="Proteomes" id="UP000218891">
    <property type="component" value="Chromosome"/>
</dbReference>
<organism evidence="2 3">
    <name type="scientific">Phaeobacter piscinae</name>
    <dbReference type="NCBI Taxonomy" id="1580596"/>
    <lineage>
        <taxon>Bacteria</taxon>
        <taxon>Pseudomonadati</taxon>
        <taxon>Pseudomonadota</taxon>
        <taxon>Alphaproteobacteria</taxon>
        <taxon>Rhodobacterales</taxon>
        <taxon>Roseobacteraceae</taxon>
        <taxon>Phaeobacter</taxon>
    </lineage>
</organism>
<dbReference type="RefSeq" id="WP_096869453.1">
    <property type="nucleotide sequence ID" value="NZ_CP010643.1"/>
</dbReference>
<dbReference type="EMBL" id="CP010643">
    <property type="protein sequence ID" value="ATG36853.1"/>
    <property type="molecule type" value="Genomic_DNA"/>
</dbReference>
<keyword evidence="1" id="KW-0812">Transmembrane</keyword>
<gene>
    <name evidence="2" type="ORF">PhaeoP36_02749</name>
</gene>
<feature type="transmembrane region" description="Helical" evidence="1">
    <location>
        <begin position="48"/>
        <end position="70"/>
    </location>
</feature>
<keyword evidence="3" id="KW-1185">Reference proteome</keyword>
<keyword evidence="1" id="KW-1133">Transmembrane helix</keyword>
<proteinExistence type="predicted"/>
<evidence type="ECO:0000313" key="2">
    <source>
        <dbReference type="EMBL" id="ATG36853.1"/>
    </source>
</evidence>
<reference evidence="2 3" key="3">
    <citation type="journal article" date="2017" name="Int. J. Syst. Evol. Microbiol.">
        <title>Adaptation of Surface-Associated Bacteria to the Open Ocean: A Genomically Distinct Subpopulation of Phaeobacter gallaeciensis Colonizes Pacific Mesozooplankton.</title>
        <authorList>
            <person name="Freese H.M."/>
            <person name="Methner A."/>
            <person name="Overmann J."/>
        </authorList>
    </citation>
    <scope>NUCLEOTIDE SEQUENCE [LARGE SCALE GENOMIC DNA]</scope>
    <source>
        <strain evidence="2 3">P36</strain>
    </source>
</reference>
<sequence length="197" mass="22158">MIVLALVLFLLALTALTPPLIVLLGQFPGPLSVRVESFISEYDGTLISLGTLFLVSGLALLTTHLANTSASKREEYNRRIQAELKLAEFRQTWINDLRDNLADYMSHVGYTRDLQKNVDAEKIGKIAARVELLMNAQDPNLKPLRVAMTHMFRASISKDENSSDAMKELTQVGQDILKTEWDRLKTDLASIKDYEVH</sequence>
<evidence type="ECO:0000256" key="1">
    <source>
        <dbReference type="SAM" id="Phobius"/>
    </source>
</evidence>
<protein>
    <submittedName>
        <fullName evidence="2">Uncharacterized protein</fullName>
    </submittedName>
</protein>
<accession>A0ABM6PGE1</accession>
<reference evidence="2 3" key="4">
    <citation type="journal article" date="2018" name="Environ. Microbiol. Rep.">
        <title>Phylogenetic distribution of roseobacticides in the Roseobacter group and their effect on microalgae.</title>
        <authorList>
            <person name="Sonnenschein E.C."/>
            <person name="Phippen C.B."/>
            <person name="Bentzon-Tilia M."/>
            <person name="Rasmussen S.A."/>
            <person name="Nielsen K.F."/>
            <person name="Gram L."/>
        </authorList>
    </citation>
    <scope>NUCLEOTIDE SEQUENCE [LARGE SCALE GENOMIC DNA]</scope>
    <source>
        <strain evidence="2 3">P36</strain>
    </source>
</reference>
<evidence type="ECO:0000313" key="3">
    <source>
        <dbReference type="Proteomes" id="UP000218891"/>
    </source>
</evidence>